<dbReference type="Proteomes" id="UP001063166">
    <property type="component" value="Unassembled WGS sequence"/>
</dbReference>
<proteinExistence type="predicted"/>
<protein>
    <submittedName>
        <fullName evidence="1">Uncharacterized protein</fullName>
    </submittedName>
</protein>
<evidence type="ECO:0000313" key="2">
    <source>
        <dbReference type="Proteomes" id="UP001063166"/>
    </source>
</evidence>
<name>A0A9P3PN74_LYOSH</name>
<reference evidence="1" key="1">
    <citation type="submission" date="2022-07" db="EMBL/GenBank/DDBJ databases">
        <title>The genome of Lyophyllum shimeji provides insight into the initial evolution of ectomycorrhizal fungal genome.</title>
        <authorList>
            <person name="Kobayashi Y."/>
            <person name="Shibata T."/>
            <person name="Hirakawa H."/>
            <person name="Shigenobu S."/>
            <person name="Nishiyama T."/>
            <person name="Yamada A."/>
            <person name="Hasebe M."/>
            <person name="Kawaguchi M."/>
        </authorList>
    </citation>
    <scope>NUCLEOTIDE SEQUENCE</scope>
    <source>
        <strain evidence="1">AT787</strain>
    </source>
</reference>
<organism evidence="1 2">
    <name type="scientific">Lyophyllum shimeji</name>
    <name type="common">Hon-shimeji</name>
    <name type="synonym">Tricholoma shimeji</name>
    <dbReference type="NCBI Taxonomy" id="47721"/>
    <lineage>
        <taxon>Eukaryota</taxon>
        <taxon>Fungi</taxon>
        <taxon>Dikarya</taxon>
        <taxon>Basidiomycota</taxon>
        <taxon>Agaricomycotina</taxon>
        <taxon>Agaricomycetes</taxon>
        <taxon>Agaricomycetidae</taxon>
        <taxon>Agaricales</taxon>
        <taxon>Tricholomatineae</taxon>
        <taxon>Lyophyllaceae</taxon>
        <taxon>Lyophyllum</taxon>
    </lineage>
</organism>
<dbReference type="EMBL" id="BRPK01000007">
    <property type="protein sequence ID" value="GLB39495.1"/>
    <property type="molecule type" value="Genomic_DNA"/>
</dbReference>
<evidence type="ECO:0000313" key="1">
    <source>
        <dbReference type="EMBL" id="GLB39495.1"/>
    </source>
</evidence>
<keyword evidence="2" id="KW-1185">Reference proteome</keyword>
<accession>A0A9P3PN74</accession>
<comment type="caution">
    <text evidence="1">The sequence shown here is derived from an EMBL/GenBank/DDBJ whole genome shotgun (WGS) entry which is preliminary data.</text>
</comment>
<gene>
    <name evidence="1" type="ORF">LshimejAT787_0700050</name>
</gene>
<dbReference type="AlphaFoldDB" id="A0A9P3PN74"/>
<sequence length="91" mass="10427">MPKLGSACREFVHGRNVKASTVICRRLPVSWPLLHQWSSVVSLIRPVLELLRPSTAVLSGAPPAVPSLGYIYPDSSRLRRRYDHSRMWHFY</sequence>